<keyword evidence="3" id="KW-1185">Reference proteome</keyword>
<dbReference type="Proteomes" id="UP001259982">
    <property type="component" value="Unassembled WGS sequence"/>
</dbReference>
<gene>
    <name evidence="2" type="ORF">RM531_13200</name>
</gene>
<sequence length="247" mass="27115">MRIIAHRGASHAEPENTAAAFDAALADEADGIELDLQLSRDGEVVVFHDATLARLGLRRARIRDHDWRDLAGLDVGRWFAGQATSHRMLRLTDVLAGWGGRTHLYLEIKHAEGWRGRDRHRELAERTAEAIRAAGLIGHASILSFHGAALDAVHALVPTLALVRNVQQPGLLASAARQRARLAAICVAIDRFGERRRAQLAALERPLYVYTCDTPAQFRRARVLGATAVISNDPAAARRWFDAEAPA</sequence>
<dbReference type="PANTHER" id="PTHR46211">
    <property type="entry name" value="GLYCEROPHOSPHORYL DIESTER PHOSPHODIESTERASE"/>
    <property type="match status" value="1"/>
</dbReference>
<dbReference type="InterPro" id="IPR030395">
    <property type="entry name" value="GP_PDE_dom"/>
</dbReference>
<dbReference type="SUPFAM" id="SSF51695">
    <property type="entry name" value="PLC-like phosphodiesterases"/>
    <property type="match status" value="1"/>
</dbReference>
<evidence type="ECO:0000259" key="1">
    <source>
        <dbReference type="PROSITE" id="PS51704"/>
    </source>
</evidence>
<dbReference type="EMBL" id="JAVRHY010000014">
    <property type="protein sequence ID" value="MDT0619428.1"/>
    <property type="molecule type" value="Genomic_DNA"/>
</dbReference>
<feature type="domain" description="GP-PDE" evidence="1">
    <location>
        <begin position="1"/>
        <end position="241"/>
    </location>
</feature>
<dbReference type="RefSeq" id="WP_311659860.1">
    <property type="nucleotide sequence ID" value="NZ_JAVRHY010000014.1"/>
</dbReference>
<name>A0ABU3BBA5_9GAMM</name>
<reference evidence="2 3" key="1">
    <citation type="submission" date="2023-09" db="EMBL/GenBank/DDBJ databases">
        <authorList>
            <person name="Rey-Velasco X."/>
        </authorList>
    </citation>
    <scope>NUCLEOTIDE SEQUENCE [LARGE SCALE GENOMIC DNA]</scope>
    <source>
        <strain evidence="2 3">P385</strain>
    </source>
</reference>
<dbReference type="InterPro" id="IPR017946">
    <property type="entry name" value="PLC-like_Pdiesterase_TIM-brl"/>
</dbReference>
<dbReference type="PANTHER" id="PTHR46211:SF1">
    <property type="entry name" value="GLYCEROPHOSPHODIESTER PHOSPHODIESTERASE, CYTOPLASMIC"/>
    <property type="match status" value="1"/>
</dbReference>
<proteinExistence type="predicted"/>
<protein>
    <submittedName>
        <fullName evidence="2">Glycerophosphodiester phosphodiesterase</fullName>
    </submittedName>
</protein>
<dbReference type="Pfam" id="PF03009">
    <property type="entry name" value="GDPD"/>
    <property type="match status" value="1"/>
</dbReference>
<evidence type="ECO:0000313" key="3">
    <source>
        <dbReference type="Proteomes" id="UP001259982"/>
    </source>
</evidence>
<dbReference type="Gene3D" id="3.20.20.190">
    <property type="entry name" value="Phosphatidylinositol (PI) phosphodiesterase"/>
    <property type="match status" value="1"/>
</dbReference>
<organism evidence="2 3">
    <name type="scientific">Spectribacter acetivorans</name>
    <dbReference type="NCBI Taxonomy" id="3075603"/>
    <lineage>
        <taxon>Bacteria</taxon>
        <taxon>Pseudomonadati</taxon>
        <taxon>Pseudomonadota</taxon>
        <taxon>Gammaproteobacteria</taxon>
        <taxon>Salinisphaerales</taxon>
        <taxon>Salinisphaeraceae</taxon>
        <taxon>Spectribacter</taxon>
    </lineage>
</organism>
<accession>A0ABU3BBA5</accession>
<evidence type="ECO:0000313" key="2">
    <source>
        <dbReference type="EMBL" id="MDT0619428.1"/>
    </source>
</evidence>
<comment type="caution">
    <text evidence="2">The sequence shown here is derived from an EMBL/GenBank/DDBJ whole genome shotgun (WGS) entry which is preliminary data.</text>
</comment>
<dbReference type="CDD" id="cd08556">
    <property type="entry name" value="GDPD"/>
    <property type="match status" value="1"/>
</dbReference>
<dbReference type="PROSITE" id="PS51704">
    <property type="entry name" value="GP_PDE"/>
    <property type="match status" value="1"/>
</dbReference>